<feature type="transmembrane region" description="Helical" evidence="9">
    <location>
        <begin position="234"/>
        <end position="252"/>
    </location>
</feature>
<dbReference type="GO" id="GO:0004930">
    <property type="term" value="F:G protein-coupled receptor activity"/>
    <property type="evidence" value="ECO:0007669"/>
    <property type="project" value="UniProtKB-KW"/>
</dbReference>
<dbReference type="PANTHER" id="PTHR24243:SF224">
    <property type="entry name" value="G-PROTEIN COUPLED RECEPTOR 19-RELATED"/>
    <property type="match status" value="1"/>
</dbReference>
<dbReference type="SUPFAM" id="SSF81321">
    <property type="entry name" value="Family A G protein-coupled receptor-like"/>
    <property type="match status" value="1"/>
</dbReference>
<dbReference type="PROSITE" id="PS00237">
    <property type="entry name" value="G_PROTEIN_RECEP_F1_1"/>
    <property type="match status" value="1"/>
</dbReference>
<dbReference type="EMBL" id="NEDP02000703">
    <property type="protein sequence ID" value="OWF55317.1"/>
    <property type="molecule type" value="Genomic_DNA"/>
</dbReference>
<comment type="caution">
    <text evidence="11">The sequence shown here is derived from an EMBL/GenBank/DDBJ whole genome shotgun (WGS) entry which is preliminary data.</text>
</comment>
<sequence>MESTTPPSSTTAELNCSLGMLSGELLPLVNSTLNGYSSDCNVTMETDSNISVGMPPHPVHSTSVQAVVGLSLLFFIIEIVGIVGNSLVVIVVLLDRKMRQSVTNIFIMNLAVSDWMIMVFGIPEIVQVMLNRGWVLGPVLCKFNRFVLVVSLYASILSLVSVCIERFVAIVHPIKAQILCNRRKNAIAVMLVWIVSIGCGLPTAMYNQVIPPGYCQIVFPNRIRDIQIFKFTEFALFYFVPVCIQIALYAVIGKRLYASTDELSTKFHMRKENNCKTDRAAETIKARKGVVKMLVASVMVYIVCYAAPQVLTFYNTFADRPFHMSWSFGVFTTVVANINSAANPVLYSIFSQNFRRNFKKCLFCLCLRHRRKEYIRARFDSFESRGLSRKVSTTTKTTISRL</sequence>
<evidence type="ECO:0000256" key="1">
    <source>
        <dbReference type="ARBA" id="ARBA00004141"/>
    </source>
</evidence>
<comment type="similarity">
    <text evidence="8">Belongs to the G-protein coupled receptor 1 family.</text>
</comment>
<dbReference type="PANTHER" id="PTHR24243">
    <property type="entry name" value="G-PROTEIN COUPLED RECEPTOR"/>
    <property type="match status" value="1"/>
</dbReference>
<dbReference type="PRINTS" id="PR00237">
    <property type="entry name" value="GPCRRHODOPSN"/>
</dbReference>
<evidence type="ECO:0000256" key="2">
    <source>
        <dbReference type="ARBA" id="ARBA00022692"/>
    </source>
</evidence>
<name>A0A210R2W3_MIZYE</name>
<organism evidence="11 12">
    <name type="scientific">Mizuhopecten yessoensis</name>
    <name type="common">Japanese scallop</name>
    <name type="synonym">Patinopecten yessoensis</name>
    <dbReference type="NCBI Taxonomy" id="6573"/>
    <lineage>
        <taxon>Eukaryota</taxon>
        <taxon>Metazoa</taxon>
        <taxon>Spiralia</taxon>
        <taxon>Lophotrochozoa</taxon>
        <taxon>Mollusca</taxon>
        <taxon>Bivalvia</taxon>
        <taxon>Autobranchia</taxon>
        <taxon>Pteriomorphia</taxon>
        <taxon>Pectinida</taxon>
        <taxon>Pectinoidea</taxon>
        <taxon>Pectinidae</taxon>
        <taxon>Mizuhopecten</taxon>
    </lineage>
</organism>
<dbReference type="GO" id="GO:0005886">
    <property type="term" value="C:plasma membrane"/>
    <property type="evidence" value="ECO:0007669"/>
    <property type="project" value="TreeGrafter"/>
</dbReference>
<keyword evidence="7 8" id="KW-0807">Transducer</keyword>
<dbReference type="PRINTS" id="PR01157">
    <property type="entry name" value="P2YPURNOCPTR"/>
</dbReference>
<protein>
    <submittedName>
        <fullName evidence="11">Neuropeptide receptor 15</fullName>
    </submittedName>
</protein>
<dbReference type="Proteomes" id="UP000242188">
    <property type="component" value="Unassembled WGS sequence"/>
</dbReference>
<comment type="subcellular location">
    <subcellularLocation>
        <location evidence="1">Membrane</location>
        <topology evidence="1">Multi-pass membrane protein</topology>
    </subcellularLocation>
</comment>
<feature type="transmembrane region" description="Helical" evidence="9">
    <location>
        <begin position="328"/>
        <end position="350"/>
    </location>
</feature>
<dbReference type="InterPro" id="IPR017452">
    <property type="entry name" value="GPCR_Rhodpsn_7TM"/>
</dbReference>
<gene>
    <name evidence="11" type="ORF">KP79_PYT14668</name>
</gene>
<evidence type="ECO:0000256" key="5">
    <source>
        <dbReference type="ARBA" id="ARBA00023136"/>
    </source>
</evidence>
<keyword evidence="2 8" id="KW-0812">Transmembrane</keyword>
<evidence type="ECO:0000313" key="12">
    <source>
        <dbReference type="Proteomes" id="UP000242188"/>
    </source>
</evidence>
<keyword evidence="3 9" id="KW-1133">Transmembrane helix</keyword>
<keyword evidence="6 8" id="KW-0675">Receptor</keyword>
<dbReference type="Pfam" id="PF00001">
    <property type="entry name" value="7tm_1"/>
    <property type="match status" value="1"/>
</dbReference>
<keyword evidence="12" id="KW-1185">Reference proteome</keyword>
<feature type="transmembrane region" description="Helical" evidence="9">
    <location>
        <begin position="289"/>
        <end position="308"/>
    </location>
</feature>
<feature type="transmembrane region" description="Helical" evidence="9">
    <location>
        <begin position="66"/>
        <end position="94"/>
    </location>
</feature>
<evidence type="ECO:0000256" key="9">
    <source>
        <dbReference type="SAM" id="Phobius"/>
    </source>
</evidence>
<proteinExistence type="inferred from homology"/>
<accession>A0A210R2W3</accession>
<feature type="transmembrane region" description="Helical" evidence="9">
    <location>
        <begin position="185"/>
        <end position="204"/>
    </location>
</feature>
<dbReference type="OrthoDB" id="10037617at2759"/>
<dbReference type="AlphaFoldDB" id="A0A210R2W3"/>
<evidence type="ECO:0000256" key="7">
    <source>
        <dbReference type="ARBA" id="ARBA00023224"/>
    </source>
</evidence>
<feature type="transmembrane region" description="Helical" evidence="9">
    <location>
        <begin position="146"/>
        <end position="164"/>
    </location>
</feature>
<keyword evidence="4 8" id="KW-0297">G-protein coupled receptor</keyword>
<evidence type="ECO:0000256" key="4">
    <source>
        <dbReference type="ARBA" id="ARBA00023040"/>
    </source>
</evidence>
<feature type="transmembrane region" description="Helical" evidence="9">
    <location>
        <begin position="106"/>
        <end position="126"/>
    </location>
</feature>
<evidence type="ECO:0000259" key="10">
    <source>
        <dbReference type="PROSITE" id="PS50262"/>
    </source>
</evidence>
<dbReference type="CDD" id="cd00637">
    <property type="entry name" value="7tm_classA_rhodopsin-like"/>
    <property type="match status" value="1"/>
</dbReference>
<dbReference type="InterPro" id="IPR000276">
    <property type="entry name" value="GPCR_Rhodpsn"/>
</dbReference>
<dbReference type="Gene3D" id="1.20.1070.10">
    <property type="entry name" value="Rhodopsin 7-helix transmembrane proteins"/>
    <property type="match status" value="1"/>
</dbReference>
<feature type="domain" description="G-protein coupled receptors family 1 profile" evidence="10">
    <location>
        <begin position="84"/>
        <end position="347"/>
    </location>
</feature>
<evidence type="ECO:0000256" key="8">
    <source>
        <dbReference type="RuleBase" id="RU000688"/>
    </source>
</evidence>
<keyword evidence="5 9" id="KW-0472">Membrane</keyword>
<reference evidence="11 12" key="1">
    <citation type="journal article" date="2017" name="Nat. Ecol. Evol.">
        <title>Scallop genome provides insights into evolution of bilaterian karyotype and development.</title>
        <authorList>
            <person name="Wang S."/>
            <person name="Zhang J."/>
            <person name="Jiao W."/>
            <person name="Li J."/>
            <person name="Xun X."/>
            <person name="Sun Y."/>
            <person name="Guo X."/>
            <person name="Huan P."/>
            <person name="Dong B."/>
            <person name="Zhang L."/>
            <person name="Hu X."/>
            <person name="Sun X."/>
            <person name="Wang J."/>
            <person name="Zhao C."/>
            <person name="Wang Y."/>
            <person name="Wang D."/>
            <person name="Huang X."/>
            <person name="Wang R."/>
            <person name="Lv J."/>
            <person name="Li Y."/>
            <person name="Zhang Z."/>
            <person name="Liu B."/>
            <person name="Lu W."/>
            <person name="Hui Y."/>
            <person name="Liang J."/>
            <person name="Zhou Z."/>
            <person name="Hou R."/>
            <person name="Li X."/>
            <person name="Liu Y."/>
            <person name="Li H."/>
            <person name="Ning X."/>
            <person name="Lin Y."/>
            <person name="Zhao L."/>
            <person name="Xing Q."/>
            <person name="Dou J."/>
            <person name="Li Y."/>
            <person name="Mao J."/>
            <person name="Guo H."/>
            <person name="Dou H."/>
            <person name="Li T."/>
            <person name="Mu C."/>
            <person name="Jiang W."/>
            <person name="Fu Q."/>
            <person name="Fu X."/>
            <person name="Miao Y."/>
            <person name="Liu J."/>
            <person name="Yu Q."/>
            <person name="Li R."/>
            <person name="Liao H."/>
            <person name="Li X."/>
            <person name="Kong Y."/>
            <person name="Jiang Z."/>
            <person name="Chourrout D."/>
            <person name="Li R."/>
            <person name="Bao Z."/>
        </authorList>
    </citation>
    <scope>NUCLEOTIDE SEQUENCE [LARGE SCALE GENOMIC DNA]</scope>
    <source>
        <strain evidence="11 12">PY_sf001</strain>
    </source>
</reference>
<evidence type="ECO:0000256" key="6">
    <source>
        <dbReference type="ARBA" id="ARBA00023170"/>
    </source>
</evidence>
<dbReference type="PROSITE" id="PS50262">
    <property type="entry name" value="G_PROTEIN_RECEP_F1_2"/>
    <property type="match status" value="1"/>
</dbReference>
<evidence type="ECO:0000256" key="3">
    <source>
        <dbReference type="ARBA" id="ARBA00022989"/>
    </source>
</evidence>
<evidence type="ECO:0000313" key="11">
    <source>
        <dbReference type="EMBL" id="OWF55317.1"/>
    </source>
</evidence>